<keyword evidence="2" id="KW-0812">Transmembrane</keyword>
<feature type="region of interest" description="Disordered" evidence="1">
    <location>
        <begin position="317"/>
        <end position="341"/>
    </location>
</feature>
<name>A0A1I7S065_BURXY</name>
<feature type="transmembrane region" description="Helical" evidence="2">
    <location>
        <begin position="271"/>
        <end position="295"/>
    </location>
</feature>
<keyword evidence="2" id="KW-0472">Membrane</keyword>
<evidence type="ECO:0000256" key="1">
    <source>
        <dbReference type="SAM" id="MobiDB-lite"/>
    </source>
</evidence>
<organism evidence="5 7">
    <name type="scientific">Bursaphelenchus xylophilus</name>
    <name type="common">Pinewood nematode worm</name>
    <name type="synonym">Aphelenchoides xylophilus</name>
    <dbReference type="NCBI Taxonomy" id="6326"/>
    <lineage>
        <taxon>Eukaryota</taxon>
        <taxon>Metazoa</taxon>
        <taxon>Ecdysozoa</taxon>
        <taxon>Nematoda</taxon>
        <taxon>Chromadorea</taxon>
        <taxon>Rhabditida</taxon>
        <taxon>Tylenchina</taxon>
        <taxon>Tylenchomorpha</taxon>
        <taxon>Aphelenchoidea</taxon>
        <taxon>Aphelenchoididae</taxon>
        <taxon>Bursaphelenchus</taxon>
    </lineage>
</organism>
<dbReference type="Proteomes" id="UP000659654">
    <property type="component" value="Unassembled WGS sequence"/>
</dbReference>
<keyword evidence="2" id="KW-1133">Transmembrane helix</keyword>
<evidence type="ECO:0000313" key="4">
    <source>
        <dbReference type="EMBL" id="CAG9108984.1"/>
    </source>
</evidence>
<evidence type="ECO:0000313" key="6">
    <source>
        <dbReference type="Proteomes" id="UP000659654"/>
    </source>
</evidence>
<protein>
    <submittedName>
        <fullName evidence="3">(pine wood nematode) hypothetical protein</fullName>
    </submittedName>
</protein>
<sequence length="341" mass="38519">MDFLTAFWWSDSIGSFFGIFLNLLLIMAIVRTSKDGFHSFSYLVLASSVNDMLFSAYALLIQHLVKIDDGVIYSFPRGVEKFVPEEWLPVFAFFHLFTITNTITTQPAIYQYKYLIVSSLGHAPSPWKLIRNLFFAALGACATGLAFAMSTMKTKEHGYDYYVHRLTPLWFNSDGSTDFKYAADWSDSITKIYFLTVCIVCTLANVLTLYYIMAAMRAVHTTVKTVSSNTKALQRQFTKALISQTIVLTLFAMIPASFYMGALAFKMQSEYIGIIVMWPLSYFSAVNATLPLIFIRAYRGFILNLVGIKSKMDKISPSSEKMTENTKTNKTISVEKGKNTI</sequence>
<feature type="transmembrane region" description="Helical" evidence="2">
    <location>
        <begin position="6"/>
        <end position="30"/>
    </location>
</feature>
<feature type="transmembrane region" description="Helical" evidence="2">
    <location>
        <begin position="129"/>
        <end position="149"/>
    </location>
</feature>
<dbReference type="EMBL" id="CAJFCV020000003">
    <property type="protein sequence ID" value="CAG9108984.1"/>
    <property type="molecule type" value="Genomic_DNA"/>
</dbReference>
<feature type="transmembrane region" description="Helical" evidence="2">
    <location>
        <begin position="87"/>
        <end position="109"/>
    </location>
</feature>
<dbReference type="Proteomes" id="UP000095284">
    <property type="component" value="Unplaced"/>
</dbReference>
<gene>
    <name evidence="3" type="ORF">BXYJ_LOCUS6994</name>
</gene>
<proteinExistence type="predicted"/>
<dbReference type="InterPro" id="IPR019428">
    <property type="entry name" value="7TM_GPCR_serpentine_rcpt_Str"/>
</dbReference>
<dbReference type="WBParaSite" id="BXY_0638800.1">
    <property type="protein sequence ID" value="BXY_0638800.1"/>
    <property type="gene ID" value="BXY_0638800"/>
</dbReference>
<reference evidence="4" key="2">
    <citation type="submission" date="2020-08" db="EMBL/GenBank/DDBJ databases">
        <authorList>
            <person name="Kikuchi T."/>
        </authorList>
    </citation>
    <scope>NUCLEOTIDE SEQUENCE</scope>
    <source>
        <strain evidence="3">Ka4C1</strain>
    </source>
</reference>
<dbReference type="PANTHER" id="PTHR22943:SF248">
    <property type="entry name" value="SEVEN TM RECEPTOR"/>
    <property type="match status" value="1"/>
</dbReference>
<dbReference type="Pfam" id="PF10326">
    <property type="entry name" value="7TM_GPCR_Str"/>
    <property type="match status" value="1"/>
</dbReference>
<dbReference type="EMBL" id="CAJFDI010000003">
    <property type="protein sequence ID" value="CAD5222026.1"/>
    <property type="molecule type" value="Genomic_DNA"/>
</dbReference>
<dbReference type="Proteomes" id="UP000582659">
    <property type="component" value="Unassembled WGS sequence"/>
</dbReference>
<feature type="transmembrane region" description="Helical" evidence="2">
    <location>
        <begin position="241"/>
        <end position="265"/>
    </location>
</feature>
<dbReference type="SUPFAM" id="SSF81321">
    <property type="entry name" value="Family A G protein-coupled receptor-like"/>
    <property type="match status" value="1"/>
</dbReference>
<feature type="transmembrane region" description="Helical" evidence="2">
    <location>
        <begin position="192"/>
        <end position="212"/>
    </location>
</feature>
<reference evidence="7" key="1">
    <citation type="submission" date="2016-11" db="UniProtKB">
        <authorList>
            <consortium name="WormBaseParasite"/>
        </authorList>
    </citation>
    <scope>IDENTIFICATION</scope>
</reference>
<keyword evidence="6" id="KW-1185">Reference proteome</keyword>
<feature type="transmembrane region" description="Helical" evidence="2">
    <location>
        <begin position="42"/>
        <end position="65"/>
    </location>
</feature>
<evidence type="ECO:0000313" key="7">
    <source>
        <dbReference type="WBParaSite" id="BXY_0638800.1"/>
    </source>
</evidence>
<dbReference type="PANTHER" id="PTHR22943">
    <property type="entry name" value="7-TRANSMEMBRANE DOMAIN RECEPTOR C.ELEGANS"/>
    <property type="match status" value="1"/>
</dbReference>
<dbReference type="AlphaFoldDB" id="A0A1I7S065"/>
<evidence type="ECO:0000313" key="3">
    <source>
        <dbReference type="EMBL" id="CAD5222026.1"/>
    </source>
</evidence>
<accession>A0A1I7S065</accession>
<dbReference type="OrthoDB" id="10407685at2759"/>
<dbReference type="Gene3D" id="1.20.1070.10">
    <property type="entry name" value="Rhodopsin 7-helix transmembrane proteins"/>
    <property type="match status" value="1"/>
</dbReference>
<evidence type="ECO:0000256" key="2">
    <source>
        <dbReference type="SAM" id="Phobius"/>
    </source>
</evidence>
<dbReference type="eggNOG" id="ENOG502THVM">
    <property type="taxonomic scope" value="Eukaryota"/>
</dbReference>
<evidence type="ECO:0000313" key="5">
    <source>
        <dbReference type="Proteomes" id="UP000095284"/>
    </source>
</evidence>